<dbReference type="EMBL" id="LAZR01003830">
    <property type="protein sequence ID" value="KKN14308.1"/>
    <property type="molecule type" value="Genomic_DNA"/>
</dbReference>
<reference evidence="1" key="1">
    <citation type="journal article" date="2015" name="Nature">
        <title>Complex archaea that bridge the gap between prokaryotes and eukaryotes.</title>
        <authorList>
            <person name="Spang A."/>
            <person name="Saw J.H."/>
            <person name="Jorgensen S.L."/>
            <person name="Zaremba-Niedzwiedzka K."/>
            <person name="Martijn J."/>
            <person name="Lind A.E."/>
            <person name="van Eijk R."/>
            <person name="Schleper C."/>
            <person name="Guy L."/>
            <person name="Ettema T.J."/>
        </authorList>
    </citation>
    <scope>NUCLEOTIDE SEQUENCE</scope>
</reference>
<gene>
    <name evidence="1" type="ORF">LCGC14_0997510</name>
</gene>
<protein>
    <submittedName>
        <fullName evidence="1">Uncharacterized protein</fullName>
    </submittedName>
</protein>
<name>A0A0F9RA98_9ZZZZ</name>
<evidence type="ECO:0000313" key="1">
    <source>
        <dbReference type="EMBL" id="KKN14308.1"/>
    </source>
</evidence>
<feature type="non-terminal residue" evidence="1">
    <location>
        <position position="1"/>
    </location>
</feature>
<organism evidence="1">
    <name type="scientific">marine sediment metagenome</name>
    <dbReference type="NCBI Taxonomy" id="412755"/>
    <lineage>
        <taxon>unclassified sequences</taxon>
        <taxon>metagenomes</taxon>
        <taxon>ecological metagenomes</taxon>
    </lineage>
</organism>
<comment type="caution">
    <text evidence="1">The sequence shown here is derived from an EMBL/GenBank/DDBJ whole genome shotgun (WGS) entry which is preliminary data.</text>
</comment>
<proteinExistence type="predicted"/>
<dbReference type="AlphaFoldDB" id="A0A0F9RA98"/>
<accession>A0A0F9RA98</accession>
<sequence length="32" mass="3871">TKTEDGYYSDISRVEFTELKNKYEEALKEKKK</sequence>